<evidence type="ECO:0000256" key="2">
    <source>
        <dbReference type="ARBA" id="ARBA00013064"/>
    </source>
</evidence>
<organism evidence="7 8">
    <name type="scientific">Symbiodinium microadriaticum</name>
    <name type="common">Dinoflagellate</name>
    <name type="synonym">Zooxanthella microadriatica</name>
    <dbReference type="NCBI Taxonomy" id="2951"/>
    <lineage>
        <taxon>Eukaryota</taxon>
        <taxon>Sar</taxon>
        <taxon>Alveolata</taxon>
        <taxon>Dinophyceae</taxon>
        <taxon>Suessiales</taxon>
        <taxon>Symbiodiniaceae</taxon>
        <taxon>Symbiodinium</taxon>
    </lineage>
</organism>
<dbReference type="GO" id="GO:0005737">
    <property type="term" value="C:cytoplasm"/>
    <property type="evidence" value="ECO:0007669"/>
    <property type="project" value="TreeGrafter"/>
</dbReference>
<dbReference type="InterPro" id="IPR000340">
    <property type="entry name" value="Dual-sp_phosphatase_cat-dom"/>
</dbReference>
<dbReference type="GO" id="GO:0033550">
    <property type="term" value="F:MAP kinase tyrosine phosphatase activity"/>
    <property type="evidence" value="ECO:0007669"/>
    <property type="project" value="TreeGrafter"/>
</dbReference>
<dbReference type="PANTHER" id="PTHR10159">
    <property type="entry name" value="DUAL SPECIFICITY PROTEIN PHOSPHATASE"/>
    <property type="match status" value="1"/>
</dbReference>
<dbReference type="GO" id="GO:0017017">
    <property type="term" value="F:MAP kinase tyrosine/serine/threonine phosphatase activity"/>
    <property type="evidence" value="ECO:0007669"/>
    <property type="project" value="TreeGrafter"/>
</dbReference>
<comment type="similarity">
    <text evidence="1">Belongs to the protein-tyrosine phosphatase family. Non-receptor class dual specificity subfamily.</text>
</comment>
<feature type="domain" description="Tyrosine-protein phosphatase" evidence="5">
    <location>
        <begin position="18"/>
        <end position="156"/>
    </location>
</feature>
<dbReference type="InterPro" id="IPR020422">
    <property type="entry name" value="TYR_PHOSPHATASE_DUAL_dom"/>
</dbReference>
<dbReference type="GO" id="GO:0043409">
    <property type="term" value="P:negative regulation of MAPK cascade"/>
    <property type="evidence" value="ECO:0007669"/>
    <property type="project" value="TreeGrafter"/>
</dbReference>
<dbReference type="InterPro" id="IPR029021">
    <property type="entry name" value="Prot-tyrosine_phosphatase-like"/>
</dbReference>
<dbReference type="InterPro" id="IPR000387">
    <property type="entry name" value="Tyr_Pase_dom"/>
</dbReference>
<dbReference type="Pfam" id="PF00782">
    <property type="entry name" value="DSPc"/>
    <property type="match status" value="1"/>
</dbReference>
<keyword evidence="8" id="KW-1185">Reference proteome</keyword>
<dbReference type="EC" id="3.1.3.48" evidence="2"/>
<dbReference type="GO" id="GO:0008330">
    <property type="term" value="F:protein tyrosine/threonine phosphatase activity"/>
    <property type="evidence" value="ECO:0007669"/>
    <property type="project" value="TreeGrafter"/>
</dbReference>
<evidence type="ECO:0000259" key="5">
    <source>
        <dbReference type="PROSITE" id="PS50054"/>
    </source>
</evidence>
<evidence type="ECO:0000313" key="7">
    <source>
        <dbReference type="EMBL" id="OLP82315.1"/>
    </source>
</evidence>
<sequence length="181" mass="19949">MADTRPGRARPRRCESAGASSIQAWLFVGGQGAVEEEELQRHDISCILSCCERIVLPPWTTNHLANMRDSAEEKLEPFLQDSLCFLREAKAAQQKCLVACHAGSSRSVSLVLAYLVVEEGMSLHDAWDLVRRLRSGAQPNRNFALQLIDLDRAVHGVTCVTLADLGFDEEEPFATTPPSEA</sequence>
<dbReference type="CDD" id="cd14498">
    <property type="entry name" value="DSP"/>
    <property type="match status" value="1"/>
</dbReference>
<reference evidence="7 8" key="1">
    <citation type="submission" date="2016-02" db="EMBL/GenBank/DDBJ databases">
        <title>Genome analysis of coral dinoflagellate symbionts highlights evolutionary adaptations to a symbiotic lifestyle.</title>
        <authorList>
            <person name="Aranda M."/>
            <person name="Li Y."/>
            <person name="Liew Y.J."/>
            <person name="Baumgarten S."/>
            <person name="Simakov O."/>
            <person name="Wilson M."/>
            <person name="Piel J."/>
            <person name="Ashoor H."/>
            <person name="Bougouffa S."/>
            <person name="Bajic V.B."/>
            <person name="Ryu T."/>
            <person name="Ravasi T."/>
            <person name="Bayer T."/>
            <person name="Micklem G."/>
            <person name="Kim H."/>
            <person name="Bhak J."/>
            <person name="Lajeunesse T.C."/>
            <person name="Voolstra C.R."/>
        </authorList>
    </citation>
    <scope>NUCLEOTIDE SEQUENCE [LARGE SCALE GENOMIC DNA]</scope>
    <source>
        <strain evidence="7 8">CCMP2467</strain>
    </source>
</reference>
<evidence type="ECO:0000256" key="3">
    <source>
        <dbReference type="ARBA" id="ARBA00022801"/>
    </source>
</evidence>
<comment type="caution">
    <text evidence="7">The sequence shown here is derived from an EMBL/GenBank/DDBJ whole genome shotgun (WGS) entry which is preliminary data.</text>
</comment>
<accession>A0A1Q9CHB4</accession>
<dbReference type="SUPFAM" id="SSF52799">
    <property type="entry name" value="(Phosphotyrosine protein) phosphatases II"/>
    <property type="match status" value="1"/>
</dbReference>
<keyword evidence="4" id="KW-0904">Protein phosphatase</keyword>
<dbReference type="OrthoDB" id="10252009at2759"/>
<dbReference type="Gene3D" id="3.90.190.10">
    <property type="entry name" value="Protein tyrosine phosphatase superfamily"/>
    <property type="match status" value="1"/>
</dbReference>
<evidence type="ECO:0000256" key="4">
    <source>
        <dbReference type="ARBA" id="ARBA00022912"/>
    </source>
</evidence>
<dbReference type="AlphaFoldDB" id="A0A1Q9CHB4"/>
<evidence type="ECO:0000313" key="8">
    <source>
        <dbReference type="Proteomes" id="UP000186817"/>
    </source>
</evidence>
<dbReference type="PROSITE" id="PS50054">
    <property type="entry name" value="TYR_PHOSPHATASE_DUAL"/>
    <property type="match status" value="1"/>
</dbReference>
<name>A0A1Q9CHB4_SYMMI</name>
<dbReference type="EMBL" id="LSRX01001205">
    <property type="protein sequence ID" value="OLP82315.1"/>
    <property type="molecule type" value="Genomic_DNA"/>
</dbReference>
<evidence type="ECO:0000259" key="6">
    <source>
        <dbReference type="PROSITE" id="PS50056"/>
    </source>
</evidence>
<dbReference type="PANTHER" id="PTHR10159:SF519">
    <property type="entry name" value="DUAL SPECIFICITY PROTEIN PHOSPHATASE MPK3"/>
    <property type="match status" value="1"/>
</dbReference>
<feature type="domain" description="Tyrosine specific protein phosphatases" evidence="6">
    <location>
        <begin position="76"/>
        <end position="137"/>
    </location>
</feature>
<dbReference type="PROSITE" id="PS50056">
    <property type="entry name" value="TYR_PHOSPHATASE_2"/>
    <property type="match status" value="1"/>
</dbReference>
<evidence type="ECO:0000256" key="1">
    <source>
        <dbReference type="ARBA" id="ARBA00008601"/>
    </source>
</evidence>
<keyword evidence="3" id="KW-0378">Hydrolase</keyword>
<gene>
    <name evidence="7" type="primary">PHS1</name>
    <name evidence="7" type="ORF">AK812_SmicGene37038</name>
</gene>
<protein>
    <recommendedName>
        <fullName evidence="2">protein-tyrosine-phosphatase</fullName>
        <ecNumber evidence="2">3.1.3.48</ecNumber>
    </recommendedName>
</protein>
<dbReference type="SMART" id="SM00195">
    <property type="entry name" value="DSPc"/>
    <property type="match status" value="1"/>
</dbReference>
<dbReference type="Proteomes" id="UP000186817">
    <property type="component" value="Unassembled WGS sequence"/>
</dbReference>
<proteinExistence type="inferred from homology"/>